<accession>A0ABQ0KX94</accession>
<sequence>MPSSRPRCQPSLRAATWKRVEGRAYLAAQAQSKRVWVDTKVDNIPNRYPHVDGIFDEASDFQRHVHDIYVELIHGRRRDIFQIFFKRHVRLQPNGHVEDLAGDIIVMRISARDEKAVVNARRGDKVIMDYILECVADRLKRFQGPQRTRLPAMLTLERDRAFRRR</sequence>
<organism evidence="1 2">
    <name type="scientific">Mycena chlorophos</name>
    <name type="common">Agaric fungus</name>
    <name type="synonym">Agaricus chlorophos</name>
    <dbReference type="NCBI Taxonomy" id="658473"/>
    <lineage>
        <taxon>Eukaryota</taxon>
        <taxon>Fungi</taxon>
        <taxon>Dikarya</taxon>
        <taxon>Basidiomycota</taxon>
        <taxon>Agaricomycotina</taxon>
        <taxon>Agaricomycetes</taxon>
        <taxon>Agaricomycetidae</taxon>
        <taxon>Agaricales</taxon>
        <taxon>Marasmiineae</taxon>
        <taxon>Mycenaceae</taxon>
        <taxon>Mycena</taxon>
    </lineage>
</organism>
<protein>
    <submittedName>
        <fullName evidence="1">Uncharacterized protein</fullName>
    </submittedName>
</protein>
<keyword evidence="2" id="KW-1185">Reference proteome</keyword>
<gene>
    <name evidence="1" type="ORF">MCHLO_01199</name>
</gene>
<reference evidence="1" key="1">
    <citation type="submission" date="2014-09" db="EMBL/GenBank/DDBJ databases">
        <title>Genome sequence of the luminous mushroom Mycena chlorophos for searching fungal bioluminescence genes.</title>
        <authorList>
            <person name="Tanaka Y."/>
            <person name="Kasuga D."/>
            <person name="Oba Y."/>
            <person name="Hase S."/>
            <person name="Sato K."/>
            <person name="Oba Y."/>
            <person name="Sakakibara Y."/>
        </authorList>
    </citation>
    <scope>NUCLEOTIDE SEQUENCE</scope>
</reference>
<evidence type="ECO:0000313" key="1">
    <source>
        <dbReference type="EMBL" id="GAT43523.1"/>
    </source>
</evidence>
<proteinExistence type="predicted"/>
<dbReference type="Proteomes" id="UP000815677">
    <property type="component" value="Unassembled WGS sequence"/>
</dbReference>
<evidence type="ECO:0000313" key="2">
    <source>
        <dbReference type="Proteomes" id="UP000815677"/>
    </source>
</evidence>
<name>A0ABQ0KX94_MYCCL</name>
<dbReference type="EMBL" id="DF839127">
    <property type="protein sequence ID" value="GAT43523.1"/>
    <property type="molecule type" value="Genomic_DNA"/>
</dbReference>